<gene>
    <name evidence="2" type="ORF">LECACI_7A005638</name>
</gene>
<feature type="compositionally biased region" description="Polar residues" evidence="1">
    <location>
        <begin position="83"/>
        <end position="95"/>
    </location>
</feature>
<comment type="caution">
    <text evidence="2">The sequence shown here is derived from an EMBL/GenBank/DDBJ whole genome shotgun (WGS) entry which is preliminary data.</text>
</comment>
<proteinExistence type="predicted"/>
<sequence>MVVNALWGFFQSSWWSDMGETMKGAWKGQGAGLQGASTAVGNFAAETVQSKGQKAADAANASLTEMANGNKRTAPTIGGTSIDAGSQAVNQQTGSADHLGMALKK</sequence>
<feature type="region of interest" description="Disordered" evidence="1">
    <location>
        <begin position="69"/>
        <end position="105"/>
    </location>
</feature>
<evidence type="ECO:0000313" key="3">
    <source>
        <dbReference type="Proteomes" id="UP001296104"/>
    </source>
</evidence>
<accession>A0AAI8Z0Q6</accession>
<reference evidence="2" key="1">
    <citation type="submission" date="2023-11" db="EMBL/GenBank/DDBJ databases">
        <authorList>
            <person name="Alioto T."/>
            <person name="Alioto T."/>
            <person name="Gomez Garrido J."/>
        </authorList>
    </citation>
    <scope>NUCLEOTIDE SEQUENCE</scope>
</reference>
<evidence type="ECO:0000256" key="1">
    <source>
        <dbReference type="SAM" id="MobiDB-lite"/>
    </source>
</evidence>
<dbReference type="EMBL" id="CAVMBE010000037">
    <property type="protein sequence ID" value="CAK4030480.1"/>
    <property type="molecule type" value="Genomic_DNA"/>
</dbReference>
<dbReference type="Proteomes" id="UP001296104">
    <property type="component" value="Unassembled WGS sequence"/>
</dbReference>
<name>A0AAI8Z0Q6_9PEZI</name>
<evidence type="ECO:0000313" key="2">
    <source>
        <dbReference type="EMBL" id="CAK4030480.1"/>
    </source>
</evidence>
<protein>
    <submittedName>
        <fullName evidence="2">Uncharacterized protein</fullName>
    </submittedName>
</protein>
<organism evidence="2 3">
    <name type="scientific">Lecanosticta acicola</name>
    <dbReference type="NCBI Taxonomy" id="111012"/>
    <lineage>
        <taxon>Eukaryota</taxon>
        <taxon>Fungi</taxon>
        <taxon>Dikarya</taxon>
        <taxon>Ascomycota</taxon>
        <taxon>Pezizomycotina</taxon>
        <taxon>Dothideomycetes</taxon>
        <taxon>Dothideomycetidae</taxon>
        <taxon>Mycosphaerellales</taxon>
        <taxon>Mycosphaerellaceae</taxon>
        <taxon>Lecanosticta</taxon>
    </lineage>
</organism>
<keyword evidence="3" id="KW-1185">Reference proteome</keyword>
<dbReference type="AlphaFoldDB" id="A0AAI8Z0Q6"/>